<comment type="similarity">
    <text evidence="2">Belongs to the protein kinase superfamily. CMGC Ser/Thr protein kinase family. CDC2/CDKX subfamily.</text>
</comment>
<comment type="catalytic activity">
    <reaction evidence="8">
        <text>L-threonyl-[protein] + ATP = O-phospho-L-threonyl-[protein] + ADP + H(+)</text>
        <dbReference type="Rhea" id="RHEA:46608"/>
        <dbReference type="Rhea" id="RHEA-COMP:11060"/>
        <dbReference type="Rhea" id="RHEA-COMP:11605"/>
        <dbReference type="ChEBI" id="CHEBI:15378"/>
        <dbReference type="ChEBI" id="CHEBI:30013"/>
        <dbReference type="ChEBI" id="CHEBI:30616"/>
        <dbReference type="ChEBI" id="CHEBI:61977"/>
        <dbReference type="ChEBI" id="CHEBI:456216"/>
        <dbReference type="EC" id="2.7.11.22"/>
    </reaction>
</comment>
<dbReference type="GO" id="GO:0005524">
    <property type="term" value="F:ATP binding"/>
    <property type="evidence" value="ECO:0007669"/>
    <property type="project" value="UniProtKB-UniRule"/>
</dbReference>
<dbReference type="PROSITE" id="PS50011">
    <property type="entry name" value="PROTEIN_KINASE_DOM"/>
    <property type="match status" value="1"/>
</dbReference>
<dbReference type="GO" id="GO:0004693">
    <property type="term" value="F:cyclin-dependent protein serine/threonine kinase activity"/>
    <property type="evidence" value="ECO:0007669"/>
    <property type="project" value="UniProtKB-EC"/>
</dbReference>
<dbReference type="PANTHER" id="PTHR24056">
    <property type="entry name" value="CELL DIVISION PROTEIN KINASE"/>
    <property type="match status" value="1"/>
</dbReference>
<evidence type="ECO:0000256" key="2">
    <source>
        <dbReference type="ARBA" id="ARBA00006485"/>
    </source>
</evidence>
<dbReference type="SMART" id="SM00220">
    <property type="entry name" value="S_TKc"/>
    <property type="match status" value="1"/>
</dbReference>
<sequence>LGISKNNPCSRITVIDLEQFITQFSIVELFPRCYCYYYRRLVVESTMASQSLVKYLEDCTFPYIADVNKYEKIIKIGQGTFGEVFKARDRKTGKIVALKKILMENEKEGFPITAIREIRILQKVRHQNVTELLEVCRSKASSYNRGRSTFYLVFAFCEHDLAGLLSNVHVKFSLGEIKEIGGREYNGITKFDCTFPYIADVNKYEKIIKIGQGTFGEVFKARDRKTGKIVALKKILMENEKEGFPITAIREIRILQKVRHQNVTELLELVPIIEADLHFTWCSLSANMT</sequence>
<dbReference type="InterPro" id="IPR050108">
    <property type="entry name" value="CDK"/>
</dbReference>
<dbReference type="FunFam" id="3.30.200.20:FF:000227">
    <property type="entry name" value="Cyclin-dependent kinase 9"/>
    <property type="match status" value="1"/>
</dbReference>
<name>A0A0V1L1U2_9BILA</name>
<evidence type="ECO:0000256" key="5">
    <source>
        <dbReference type="ARBA" id="ARBA00022741"/>
    </source>
</evidence>
<dbReference type="Pfam" id="PF00069">
    <property type="entry name" value="Pkinase"/>
    <property type="match status" value="2"/>
</dbReference>
<dbReference type="Gene3D" id="3.30.200.20">
    <property type="entry name" value="Phosphorylase Kinase, domain 1"/>
    <property type="match status" value="2"/>
</dbReference>
<proteinExistence type="inferred from homology"/>
<dbReference type="GO" id="GO:0008353">
    <property type="term" value="F:RNA polymerase II CTD heptapeptide repeat kinase activity"/>
    <property type="evidence" value="ECO:0007669"/>
    <property type="project" value="TreeGrafter"/>
</dbReference>
<reference evidence="12 13" key="1">
    <citation type="submission" date="2015-05" db="EMBL/GenBank/DDBJ databases">
        <title>Evolution of Trichinella species and genotypes.</title>
        <authorList>
            <person name="Korhonen P.K."/>
            <person name="Edoardo P."/>
            <person name="Giuseppe L.R."/>
            <person name="Gasser R.B."/>
        </authorList>
    </citation>
    <scope>NUCLEOTIDE SEQUENCE [LARGE SCALE GENOMIC DNA]</scope>
    <source>
        <strain evidence="12">ISS10</strain>
    </source>
</reference>
<organism evidence="12 13">
    <name type="scientific">Trichinella nativa</name>
    <dbReference type="NCBI Taxonomy" id="6335"/>
    <lineage>
        <taxon>Eukaryota</taxon>
        <taxon>Metazoa</taxon>
        <taxon>Ecdysozoa</taxon>
        <taxon>Nematoda</taxon>
        <taxon>Enoplea</taxon>
        <taxon>Dorylaimia</taxon>
        <taxon>Trichinellida</taxon>
        <taxon>Trichinellidae</taxon>
        <taxon>Trichinella</taxon>
    </lineage>
</organism>
<keyword evidence="6 12" id="KW-0418">Kinase</keyword>
<evidence type="ECO:0000313" key="13">
    <source>
        <dbReference type="Proteomes" id="UP000054721"/>
    </source>
</evidence>
<evidence type="ECO:0000256" key="8">
    <source>
        <dbReference type="ARBA" id="ARBA00047811"/>
    </source>
</evidence>
<accession>A0A0V1L1U2</accession>
<keyword evidence="4" id="KW-0808">Transferase</keyword>
<dbReference type="PANTHER" id="PTHR24056:SF233">
    <property type="entry name" value="CYCLIN-DEPENDENT KINASE 9"/>
    <property type="match status" value="1"/>
</dbReference>
<feature type="binding site" evidence="10">
    <location>
        <position position="233"/>
    </location>
    <ligand>
        <name>ATP</name>
        <dbReference type="ChEBI" id="CHEBI:30616"/>
    </ligand>
</feature>
<keyword evidence="5 10" id="KW-0547">Nucleotide-binding</keyword>
<dbReference type="InterPro" id="IPR000719">
    <property type="entry name" value="Prot_kinase_dom"/>
</dbReference>
<dbReference type="OrthoDB" id="204883at2759"/>
<evidence type="ECO:0000259" key="11">
    <source>
        <dbReference type="PROSITE" id="PS50011"/>
    </source>
</evidence>
<evidence type="ECO:0000256" key="10">
    <source>
        <dbReference type="PROSITE-ProRule" id="PRU10141"/>
    </source>
</evidence>
<dbReference type="Proteomes" id="UP000054721">
    <property type="component" value="Unassembled WGS sequence"/>
</dbReference>
<keyword evidence="3" id="KW-0723">Serine/threonine-protein kinase</keyword>
<keyword evidence="13" id="KW-1185">Reference proteome</keyword>
<feature type="non-terminal residue" evidence="12">
    <location>
        <position position="1"/>
    </location>
</feature>
<comment type="subcellular location">
    <subcellularLocation>
        <location evidence="1">Nucleus</location>
    </subcellularLocation>
</comment>
<dbReference type="STRING" id="6335.A0A0V1L1U2"/>
<dbReference type="EMBL" id="JYDW01000162">
    <property type="protein sequence ID" value="KRZ53528.1"/>
    <property type="molecule type" value="Genomic_DNA"/>
</dbReference>
<dbReference type="AlphaFoldDB" id="A0A0V1L1U2"/>
<dbReference type="SUPFAM" id="SSF56112">
    <property type="entry name" value="Protein kinase-like (PK-like)"/>
    <property type="match status" value="2"/>
</dbReference>
<evidence type="ECO:0000313" key="12">
    <source>
        <dbReference type="EMBL" id="KRZ53528.1"/>
    </source>
</evidence>
<dbReference type="FunFam" id="3.30.200.20:FF:000124">
    <property type="entry name" value="Cyclin-dependent kinase 4"/>
    <property type="match status" value="1"/>
</dbReference>
<evidence type="ECO:0000256" key="1">
    <source>
        <dbReference type="ARBA" id="ARBA00004123"/>
    </source>
</evidence>
<dbReference type="InterPro" id="IPR017441">
    <property type="entry name" value="Protein_kinase_ATP_BS"/>
</dbReference>
<dbReference type="GO" id="GO:0005634">
    <property type="term" value="C:nucleus"/>
    <property type="evidence" value="ECO:0007669"/>
    <property type="project" value="UniProtKB-SubCell"/>
</dbReference>
<feature type="domain" description="Protein kinase" evidence="11">
    <location>
        <begin position="70"/>
        <end position="289"/>
    </location>
</feature>
<evidence type="ECO:0000256" key="6">
    <source>
        <dbReference type="ARBA" id="ARBA00022777"/>
    </source>
</evidence>
<feature type="binding site" evidence="10">
    <location>
        <position position="99"/>
    </location>
    <ligand>
        <name>ATP</name>
        <dbReference type="ChEBI" id="CHEBI:30616"/>
    </ligand>
</feature>
<comment type="caution">
    <text evidence="12">The sequence shown here is derived from an EMBL/GenBank/DDBJ whole genome shotgun (WGS) entry which is preliminary data.</text>
</comment>
<protein>
    <submittedName>
        <fullName evidence="12">Cyclin-dependent kinase 9</fullName>
    </submittedName>
</protein>
<evidence type="ECO:0000256" key="9">
    <source>
        <dbReference type="ARBA" id="ARBA00048367"/>
    </source>
</evidence>
<keyword evidence="7 10" id="KW-0067">ATP-binding</keyword>
<gene>
    <name evidence="12" type="primary">cdk-9</name>
    <name evidence="12" type="ORF">T02_2482</name>
</gene>
<evidence type="ECO:0000256" key="3">
    <source>
        <dbReference type="ARBA" id="ARBA00022527"/>
    </source>
</evidence>
<comment type="catalytic activity">
    <reaction evidence="9">
        <text>L-seryl-[protein] + ATP = O-phospho-L-seryl-[protein] + ADP + H(+)</text>
        <dbReference type="Rhea" id="RHEA:17989"/>
        <dbReference type="Rhea" id="RHEA-COMP:9863"/>
        <dbReference type="Rhea" id="RHEA-COMP:11604"/>
        <dbReference type="ChEBI" id="CHEBI:15378"/>
        <dbReference type="ChEBI" id="CHEBI:29999"/>
        <dbReference type="ChEBI" id="CHEBI:30616"/>
        <dbReference type="ChEBI" id="CHEBI:83421"/>
        <dbReference type="ChEBI" id="CHEBI:456216"/>
        <dbReference type="EC" id="2.7.11.22"/>
    </reaction>
</comment>
<dbReference type="InterPro" id="IPR011009">
    <property type="entry name" value="Kinase-like_dom_sf"/>
</dbReference>
<evidence type="ECO:0000256" key="7">
    <source>
        <dbReference type="ARBA" id="ARBA00022840"/>
    </source>
</evidence>
<dbReference type="PROSITE" id="PS00107">
    <property type="entry name" value="PROTEIN_KINASE_ATP"/>
    <property type="match status" value="2"/>
</dbReference>
<evidence type="ECO:0000256" key="4">
    <source>
        <dbReference type="ARBA" id="ARBA00022679"/>
    </source>
</evidence>